<accession>A0AC34FJ54</accession>
<sequence>MVVHVGINFVAGEGLAYDTTQNNKEPFEINFDKKMLACLMDTENLNLNEIQSMFDIAKSQINSQLGCLCICLAQNFNNFLSIFIKEIGFKNGWEKVQVINVNTAKYYMAISQSDIIPKNNDIIWILDGSWCLVWHIVDGNIRLVNDFKGNLSSTEEVRKTIKRSKVKKIPDFVFYEKSKTQDFPKYLTLYSKMVPFENLSLTKGTLFKAQKMARNPQLQQLAVIENFFFKINDEKFGFDEQINPPCKKIKTKPLRYRIPKQILIFDDQIKAVGIDLGTTRCCEAVNRTNKIEIVAIENTGDRLMPSYVAYDEENVKCGQVVVNRLRNYSNSTIFDSKRIIGKTFDEIEID</sequence>
<organism evidence="1 2">
    <name type="scientific">Panagrolaimus sp. ES5</name>
    <dbReference type="NCBI Taxonomy" id="591445"/>
    <lineage>
        <taxon>Eukaryota</taxon>
        <taxon>Metazoa</taxon>
        <taxon>Ecdysozoa</taxon>
        <taxon>Nematoda</taxon>
        <taxon>Chromadorea</taxon>
        <taxon>Rhabditida</taxon>
        <taxon>Tylenchina</taxon>
        <taxon>Panagrolaimomorpha</taxon>
        <taxon>Panagrolaimoidea</taxon>
        <taxon>Panagrolaimidae</taxon>
        <taxon>Panagrolaimus</taxon>
    </lineage>
</organism>
<reference evidence="2" key="1">
    <citation type="submission" date="2022-11" db="UniProtKB">
        <authorList>
            <consortium name="WormBaseParasite"/>
        </authorList>
    </citation>
    <scope>IDENTIFICATION</scope>
</reference>
<evidence type="ECO:0000313" key="1">
    <source>
        <dbReference type="Proteomes" id="UP000887579"/>
    </source>
</evidence>
<protein>
    <submittedName>
        <fullName evidence="2">Uncharacterized protein</fullName>
    </submittedName>
</protein>
<dbReference type="Proteomes" id="UP000887579">
    <property type="component" value="Unplaced"/>
</dbReference>
<evidence type="ECO:0000313" key="2">
    <source>
        <dbReference type="WBParaSite" id="ES5_v2.g17260.t1"/>
    </source>
</evidence>
<name>A0AC34FJ54_9BILA</name>
<dbReference type="WBParaSite" id="ES5_v2.g17260.t1">
    <property type="protein sequence ID" value="ES5_v2.g17260.t1"/>
    <property type="gene ID" value="ES5_v2.g17260"/>
</dbReference>
<proteinExistence type="predicted"/>